<organism evidence="1 2">
    <name type="scientific">Candidozyma auris</name>
    <name type="common">Yeast</name>
    <name type="synonym">Candida auris</name>
    <dbReference type="NCBI Taxonomy" id="498019"/>
    <lineage>
        <taxon>Eukaryota</taxon>
        <taxon>Fungi</taxon>
        <taxon>Dikarya</taxon>
        <taxon>Ascomycota</taxon>
        <taxon>Saccharomycotina</taxon>
        <taxon>Pichiomycetes</taxon>
        <taxon>Metschnikowiaceae</taxon>
        <taxon>Candidozyma</taxon>
    </lineage>
</organism>
<accession>A0A0L0NXV8</accession>
<evidence type="ECO:0000313" key="1">
    <source>
        <dbReference type="EMBL" id="KND98833.1"/>
    </source>
</evidence>
<dbReference type="AlphaFoldDB" id="A0A0L0NXV8"/>
<dbReference type="VEuPathDB" id="FungiDB:QG37_04318"/>
<protein>
    <submittedName>
        <fullName evidence="1">Uncharacterized protein</fullName>
    </submittedName>
</protein>
<dbReference type="EMBL" id="LGST01000030">
    <property type="protein sequence ID" value="KND98833.1"/>
    <property type="molecule type" value="Genomic_DNA"/>
</dbReference>
<dbReference type="Proteomes" id="UP000037122">
    <property type="component" value="Unassembled WGS sequence"/>
</dbReference>
<gene>
    <name evidence="1" type="ORF">QG37_04318</name>
</gene>
<evidence type="ECO:0000313" key="2">
    <source>
        <dbReference type="Proteomes" id="UP000037122"/>
    </source>
</evidence>
<proteinExistence type="predicted"/>
<reference evidence="2" key="1">
    <citation type="journal article" date="2015" name="BMC Genomics">
        <title>Draft genome of a commonly misdiagnosed multidrug resistant pathogen Candida auris.</title>
        <authorList>
            <person name="Chatterjee S."/>
            <person name="Alampalli S.V."/>
            <person name="Nageshan R.K."/>
            <person name="Chettiar S.T."/>
            <person name="Joshi S."/>
            <person name="Tatu U.S."/>
        </authorList>
    </citation>
    <scope>NUCLEOTIDE SEQUENCE [LARGE SCALE GENOMIC DNA]</scope>
    <source>
        <strain evidence="2">6684</strain>
    </source>
</reference>
<name>A0A0L0NXV8_CANAR</name>
<comment type="caution">
    <text evidence="1">The sequence shown here is derived from an EMBL/GenBank/DDBJ whole genome shotgun (WGS) entry which is preliminary data.</text>
</comment>
<sequence>MLESCLLFFERKRELKKRKSEFELKKGLNWEGFFFTLHYG</sequence>